<dbReference type="EMBL" id="BARS01050536">
    <property type="protein sequence ID" value="GAG49326.1"/>
    <property type="molecule type" value="Genomic_DNA"/>
</dbReference>
<comment type="caution">
    <text evidence="2">The sequence shown here is derived from an EMBL/GenBank/DDBJ whole genome shotgun (WGS) entry which is preliminary data.</text>
</comment>
<dbReference type="AlphaFoldDB" id="X0ZM67"/>
<protein>
    <submittedName>
        <fullName evidence="2">Uncharacterized protein</fullName>
    </submittedName>
</protein>
<accession>X0ZM67</accession>
<evidence type="ECO:0000256" key="1">
    <source>
        <dbReference type="SAM" id="MobiDB-lite"/>
    </source>
</evidence>
<name>X0ZM67_9ZZZZ</name>
<evidence type="ECO:0000313" key="2">
    <source>
        <dbReference type="EMBL" id="GAG49326.1"/>
    </source>
</evidence>
<organism evidence="2">
    <name type="scientific">marine sediment metagenome</name>
    <dbReference type="NCBI Taxonomy" id="412755"/>
    <lineage>
        <taxon>unclassified sequences</taxon>
        <taxon>metagenomes</taxon>
        <taxon>ecological metagenomes</taxon>
    </lineage>
</organism>
<feature type="non-terminal residue" evidence="2">
    <location>
        <position position="1"/>
    </location>
</feature>
<sequence>QNSPFTLTSTGLDNISAAEPTERATTFREMVVQLWMRFFNRVNHDKDGDTITVYQDDSVTASTEQTVTDNTNSSNIGIS</sequence>
<reference evidence="2" key="1">
    <citation type="journal article" date="2014" name="Front. Microbiol.">
        <title>High frequency of phylogenetically diverse reductive dehalogenase-homologous genes in deep subseafloor sedimentary metagenomes.</title>
        <authorList>
            <person name="Kawai M."/>
            <person name="Futagami T."/>
            <person name="Toyoda A."/>
            <person name="Takaki Y."/>
            <person name="Nishi S."/>
            <person name="Hori S."/>
            <person name="Arai W."/>
            <person name="Tsubouchi T."/>
            <person name="Morono Y."/>
            <person name="Uchiyama I."/>
            <person name="Ito T."/>
            <person name="Fujiyama A."/>
            <person name="Inagaki F."/>
            <person name="Takami H."/>
        </authorList>
    </citation>
    <scope>NUCLEOTIDE SEQUENCE</scope>
    <source>
        <strain evidence="2">Expedition CK06-06</strain>
    </source>
</reference>
<feature type="region of interest" description="Disordered" evidence="1">
    <location>
        <begin position="59"/>
        <end position="79"/>
    </location>
</feature>
<gene>
    <name evidence="2" type="ORF">S01H1_75429</name>
</gene>
<proteinExistence type="predicted"/>